<sequence length="103" mass="11869">MIRRILSRRRPTLVGISLEEELALLRVELMYGLRVSRDAYLRRKMDEREELTRRLHGQDPAELLAELRGCLERVAPRKAVVSGKVVDLHARRRTSQAGDPEPA</sequence>
<dbReference type="RefSeq" id="WP_181614426.1">
    <property type="nucleotide sequence ID" value="NZ_BAABAM010000011.1"/>
</dbReference>
<evidence type="ECO:0000313" key="2">
    <source>
        <dbReference type="Proteomes" id="UP000530928"/>
    </source>
</evidence>
<proteinExistence type="predicted"/>
<evidence type="ECO:0000313" key="1">
    <source>
        <dbReference type="EMBL" id="MBA2895720.1"/>
    </source>
</evidence>
<organism evidence="1 2">
    <name type="scientific">Nonomuraea soli</name>
    <dbReference type="NCBI Taxonomy" id="1032476"/>
    <lineage>
        <taxon>Bacteria</taxon>
        <taxon>Bacillati</taxon>
        <taxon>Actinomycetota</taxon>
        <taxon>Actinomycetes</taxon>
        <taxon>Streptosporangiales</taxon>
        <taxon>Streptosporangiaceae</taxon>
        <taxon>Nonomuraea</taxon>
    </lineage>
</organism>
<dbReference type="EMBL" id="JACDUR010000007">
    <property type="protein sequence ID" value="MBA2895720.1"/>
    <property type="molecule type" value="Genomic_DNA"/>
</dbReference>
<accession>A0A7W0HU52</accession>
<dbReference type="AlphaFoldDB" id="A0A7W0HU52"/>
<gene>
    <name evidence="1" type="ORF">HNR30_007106</name>
</gene>
<comment type="caution">
    <text evidence="1">The sequence shown here is derived from an EMBL/GenBank/DDBJ whole genome shotgun (WGS) entry which is preliminary data.</text>
</comment>
<name>A0A7W0HU52_9ACTN</name>
<dbReference type="Proteomes" id="UP000530928">
    <property type="component" value="Unassembled WGS sequence"/>
</dbReference>
<reference evidence="1 2" key="1">
    <citation type="submission" date="2020-07" db="EMBL/GenBank/DDBJ databases">
        <title>Genomic Encyclopedia of Type Strains, Phase IV (KMG-IV): sequencing the most valuable type-strain genomes for metagenomic binning, comparative biology and taxonomic classification.</title>
        <authorList>
            <person name="Goeker M."/>
        </authorList>
    </citation>
    <scope>NUCLEOTIDE SEQUENCE [LARGE SCALE GENOMIC DNA]</scope>
    <source>
        <strain evidence="1 2">DSM 45533</strain>
    </source>
</reference>
<keyword evidence="2" id="KW-1185">Reference proteome</keyword>
<protein>
    <submittedName>
        <fullName evidence="1">Uncharacterized protein</fullName>
    </submittedName>
</protein>